<proteinExistence type="predicted"/>
<evidence type="ECO:0000256" key="1">
    <source>
        <dbReference type="SAM" id="Phobius"/>
    </source>
</evidence>
<dbReference type="EMBL" id="SNRW01020966">
    <property type="protein sequence ID" value="KAA6365001.1"/>
    <property type="molecule type" value="Genomic_DNA"/>
</dbReference>
<evidence type="ECO:0000313" key="3">
    <source>
        <dbReference type="EMBL" id="KAA6365001.1"/>
    </source>
</evidence>
<reference evidence="3 4" key="1">
    <citation type="submission" date="2019-03" db="EMBL/GenBank/DDBJ databases">
        <title>Single cell metagenomics reveals metabolic interactions within the superorganism composed of flagellate Streblomastix strix and complex community of Bacteroidetes bacteria on its surface.</title>
        <authorList>
            <person name="Treitli S.C."/>
            <person name="Kolisko M."/>
            <person name="Husnik F."/>
            <person name="Keeling P."/>
            <person name="Hampl V."/>
        </authorList>
    </citation>
    <scope>NUCLEOTIDE SEQUENCE [LARGE SCALE GENOMIC DNA]</scope>
    <source>
        <strain evidence="3">ST1C</strain>
    </source>
</reference>
<evidence type="ECO:0000313" key="4">
    <source>
        <dbReference type="Proteomes" id="UP000324800"/>
    </source>
</evidence>
<evidence type="ECO:0000256" key="2">
    <source>
        <dbReference type="SAM" id="SignalP"/>
    </source>
</evidence>
<protein>
    <submittedName>
        <fullName evidence="3">Uncharacterized protein</fullName>
    </submittedName>
</protein>
<name>A0A5J4U4S9_9EUKA</name>
<gene>
    <name evidence="3" type="ORF">EZS28_039472</name>
</gene>
<keyword evidence="1" id="KW-1133">Transmembrane helix</keyword>
<keyword evidence="1" id="KW-0812">Transmembrane</keyword>
<accession>A0A5J4U4S9</accession>
<comment type="caution">
    <text evidence="3">The sequence shown here is derived from an EMBL/GenBank/DDBJ whole genome shotgun (WGS) entry which is preliminary data.</text>
</comment>
<feature type="signal peptide" evidence="2">
    <location>
        <begin position="1"/>
        <end position="28"/>
    </location>
</feature>
<dbReference type="Proteomes" id="UP000324800">
    <property type="component" value="Unassembled WGS sequence"/>
</dbReference>
<feature type="chain" id="PRO_5023835572" evidence="2">
    <location>
        <begin position="29"/>
        <end position="403"/>
    </location>
</feature>
<dbReference type="AlphaFoldDB" id="A0A5J4U4S9"/>
<sequence>MLIRLQITYQINWLLLVIVFASLSLCEARKVGTKSAFFKIENNKTNDGFQDRILYTEPGSIDSHGVFTRDLSKFDINSPYIEIPFSERNPYREGTSITDTSFLVIPREGFADLKTNQPLNKSERSCRQVATYYDFNIYAQLGYTAMAHQGANIAPSITSLLMNLPTKLNIKYSSREDVVADIPIAKCSDILLSTYFEYVVHKYGIVGSDCISNTAIPSSTDTCTEPEGKYERYLIGYKLGRFYGSNDAAKEALIKFGPFRNSDYLFIGWEDDRWITVETSTGGYVLNQRLFIPDQPKFEGTVYVSVGDGTPVVDCTKGQYPSTTDCQCAEGDTKCLAGPPDCTKLTKETPKEDCSCPAKTDKDAWKADPRTATKDDICASGIVRVFLSVITAAVILPALMFFF</sequence>
<keyword evidence="2" id="KW-0732">Signal</keyword>
<keyword evidence="1" id="KW-0472">Membrane</keyword>
<organism evidence="3 4">
    <name type="scientific">Streblomastix strix</name>
    <dbReference type="NCBI Taxonomy" id="222440"/>
    <lineage>
        <taxon>Eukaryota</taxon>
        <taxon>Metamonada</taxon>
        <taxon>Preaxostyla</taxon>
        <taxon>Oxymonadida</taxon>
        <taxon>Streblomastigidae</taxon>
        <taxon>Streblomastix</taxon>
    </lineage>
</organism>
<feature type="transmembrane region" description="Helical" evidence="1">
    <location>
        <begin position="381"/>
        <end position="402"/>
    </location>
</feature>